<accession>A0AAV9JL89</accession>
<protein>
    <recommendedName>
        <fullName evidence="4">Telomere replication protein EST3</fullName>
    </recommendedName>
</protein>
<dbReference type="InterPro" id="IPR032710">
    <property type="entry name" value="NTF2-like_dom_sf"/>
</dbReference>
<feature type="compositionally biased region" description="Basic and acidic residues" evidence="1">
    <location>
        <begin position="337"/>
        <end position="348"/>
    </location>
</feature>
<feature type="compositionally biased region" description="Polar residues" evidence="1">
    <location>
        <begin position="315"/>
        <end position="328"/>
    </location>
</feature>
<dbReference type="AlphaFoldDB" id="A0AAV9JL89"/>
<dbReference type="EMBL" id="JAVFHQ010000018">
    <property type="protein sequence ID" value="KAK4545714.1"/>
    <property type="molecule type" value="Genomic_DNA"/>
</dbReference>
<feature type="compositionally biased region" description="Basic and acidic residues" evidence="1">
    <location>
        <begin position="371"/>
        <end position="381"/>
    </location>
</feature>
<dbReference type="Gene3D" id="3.10.450.50">
    <property type="match status" value="1"/>
</dbReference>
<gene>
    <name evidence="2" type="ORF">LTR36_002668</name>
</gene>
<feature type="region of interest" description="Disordered" evidence="1">
    <location>
        <begin position="203"/>
        <end position="261"/>
    </location>
</feature>
<proteinExistence type="predicted"/>
<evidence type="ECO:0000256" key="1">
    <source>
        <dbReference type="SAM" id="MobiDB-lite"/>
    </source>
</evidence>
<reference evidence="2 3" key="1">
    <citation type="submission" date="2021-11" db="EMBL/GenBank/DDBJ databases">
        <title>Black yeast isolated from Biological Soil Crust.</title>
        <authorList>
            <person name="Kurbessoian T."/>
        </authorList>
    </citation>
    <scope>NUCLEOTIDE SEQUENCE [LARGE SCALE GENOMIC DNA]</scope>
    <source>
        <strain evidence="2 3">CCFEE 5522</strain>
    </source>
</reference>
<sequence length="592" mass="65474">MASQYSSFLQSPNASLLASDASLVYITTTTEFKEAAVILKHLQAQQKVVGSKEQKVLSTIESQDGLALEIQTTLEFKNGGGAYLPGVDDNLLDERTVTFPMVHFVRFDAQKKIKQIRLYWDQGTLLKQVEAIGKSGRNWPIRDGSNQIDAVNKSVKAAGATPANDGACPHLRSANDVFISQHKKRESVSATGDPHASLSLFAARDPNEEANSRSYNGPSLATRASAKPAPRDFVDIAGDEPPQAPGSAVRSPSPTKAEGVHIKSGAGKHYATNRLFDENEMPAASRSPERKKTYKEKYDHFAFGNGEDATEQGRPASNKSNKNHTTFSFEDFSTPPKHVEKPRPDDVMHWGPDVQDDDPPSPAKRPIVHAARPDFESHFELTDDPPAPAETKPKTLQRQKGMGLYQDPLHEDSRTAIRQPNMNRTRRGDDFGTESPAQDVHHQPNQSRTSKARTDNDNMTDVPPAEPGQHQPNQSRTSRARADNDSHWEFGTPTKDKKIYKTAGDVLGATVEAAVVPKLKRARSTPNLDILYLSVWDEDEENEDPAEKRQRRAKIDEFATEAGVEPDATLSEDNGEAWVLQRCLKGRMFFEV</sequence>
<organism evidence="2 3">
    <name type="scientific">Oleoguttula mirabilis</name>
    <dbReference type="NCBI Taxonomy" id="1507867"/>
    <lineage>
        <taxon>Eukaryota</taxon>
        <taxon>Fungi</taxon>
        <taxon>Dikarya</taxon>
        <taxon>Ascomycota</taxon>
        <taxon>Pezizomycotina</taxon>
        <taxon>Dothideomycetes</taxon>
        <taxon>Dothideomycetidae</taxon>
        <taxon>Mycosphaerellales</taxon>
        <taxon>Teratosphaeriaceae</taxon>
        <taxon>Oleoguttula</taxon>
    </lineage>
</organism>
<feature type="region of interest" description="Disordered" evidence="1">
    <location>
        <begin position="304"/>
        <end position="495"/>
    </location>
</feature>
<dbReference type="Proteomes" id="UP001324427">
    <property type="component" value="Unassembled WGS sequence"/>
</dbReference>
<evidence type="ECO:0000313" key="2">
    <source>
        <dbReference type="EMBL" id="KAK4545714.1"/>
    </source>
</evidence>
<evidence type="ECO:0008006" key="4">
    <source>
        <dbReference type="Google" id="ProtNLM"/>
    </source>
</evidence>
<dbReference type="SUPFAM" id="SSF54427">
    <property type="entry name" value="NTF2-like"/>
    <property type="match status" value="1"/>
</dbReference>
<evidence type="ECO:0000313" key="3">
    <source>
        <dbReference type="Proteomes" id="UP001324427"/>
    </source>
</evidence>
<feature type="compositionally biased region" description="Basic and acidic residues" evidence="1">
    <location>
        <begin position="480"/>
        <end position="495"/>
    </location>
</feature>
<comment type="caution">
    <text evidence="2">The sequence shown here is derived from an EMBL/GenBank/DDBJ whole genome shotgun (WGS) entry which is preliminary data.</text>
</comment>
<keyword evidence="3" id="KW-1185">Reference proteome</keyword>
<name>A0AAV9JL89_9PEZI</name>
<feature type="region of interest" description="Disordered" evidence="1">
    <location>
        <begin position="274"/>
        <end position="293"/>
    </location>
</feature>